<evidence type="ECO:0000313" key="9">
    <source>
        <dbReference type="Proteomes" id="UP001163152"/>
    </source>
</evidence>
<comment type="function">
    <text evidence="6">Catalyzes the conversion of 7,8-dihydroneopterin to 6-hydroxymethyl-7,8-dihydropterin.</text>
</comment>
<dbReference type="GO" id="GO:0046656">
    <property type="term" value="P:folic acid biosynthetic process"/>
    <property type="evidence" value="ECO:0007669"/>
    <property type="project" value="UniProtKB-UniRule"/>
</dbReference>
<keyword evidence="5 6" id="KW-0456">Lyase</keyword>
<comment type="similarity">
    <text evidence="3 6">Belongs to the DHNA family.</text>
</comment>
<comment type="pathway">
    <text evidence="2 6">Cofactor biosynthesis; tetrahydrofolate biosynthesis; 2-amino-4-hydroxy-6-hydroxymethyl-7,8-dihydropteridine diphosphate from 7,8-dihydroneopterin triphosphate: step 3/4.</text>
</comment>
<comment type="catalytic activity">
    <reaction evidence="1 6">
        <text>7,8-dihydroneopterin = 6-hydroxymethyl-7,8-dihydropterin + glycolaldehyde</text>
        <dbReference type="Rhea" id="RHEA:10540"/>
        <dbReference type="ChEBI" id="CHEBI:17001"/>
        <dbReference type="ChEBI" id="CHEBI:17071"/>
        <dbReference type="ChEBI" id="CHEBI:44841"/>
        <dbReference type="EC" id="4.1.2.25"/>
    </reaction>
</comment>
<sequence length="124" mass="13724">MDTLNLTGIRAYGYVGALPEEQTLGQWFEVDLTLWLDLAPAGASDRLDDTYDYVAIVQAVQTLIRTIRCQLIETLAAEIAQRVLASDQVAKVAQVRVRLTKLTPPIPDFAGRVAVEITRSRQPV</sequence>
<protein>
    <recommendedName>
        <fullName evidence="6">7,8-dihydroneopterin aldolase</fullName>
        <ecNumber evidence="6">4.1.2.25</ecNumber>
    </recommendedName>
</protein>
<feature type="domain" description="Dihydroneopterin aldolase/epimerase" evidence="7">
    <location>
        <begin position="4"/>
        <end position="119"/>
    </location>
</feature>
<dbReference type="Pfam" id="PF02152">
    <property type="entry name" value="FolB"/>
    <property type="match status" value="1"/>
</dbReference>
<evidence type="ECO:0000256" key="5">
    <source>
        <dbReference type="ARBA" id="ARBA00023239"/>
    </source>
</evidence>
<dbReference type="KEGG" id="tsin:OXH18_06355"/>
<evidence type="ECO:0000256" key="1">
    <source>
        <dbReference type="ARBA" id="ARBA00001353"/>
    </source>
</evidence>
<gene>
    <name evidence="8" type="primary">folB</name>
    <name evidence="8" type="ORF">OXH18_06355</name>
</gene>
<dbReference type="InterPro" id="IPR006156">
    <property type="entry name" value="Dihydroneopterin_aldolase"/>
</dbReference>
<keyword evidence="4 6" id="KW-0289">Folate biosynthesis</keyword>
<dbReference type="FunFam" id="3.30.1130.10:FF:000003">
    <property type="entry name" value="7,8-dihydroneopterin aldolase"/>
    <property type="match status" value="1"/>
</dbReference>
<dbReference type="Proteomes" id="UP001163152">
    <property type="component" value="Chromosome"/>
</dbReference>
<dbReference type="PANTHER" id="PTHR42844:SF1">
    <property type="entry name" value="DIHYDRONEOPTERIN ALDOLASE 1-RELATED"/>
    <property type="match status" value="1"/>
</dbReference>
<dbReference type="Gene3D" id="3.30.1130.10">
    <property type="match status" value="1"/>
</dbReference>
<proteinExistence type="inferred from homology"/>
<organism evidence="8 9">
    <name type="scientific">Thermocoleostomius sinensis A174</name>
    <dbReference type="NCBI Taxonomy" id="2016057"/>
    <lineage>
        <taxon>Bacteria</taxon>
        <taxon>Bacillati</taxon>
        <taxon>Cyanobacteriota</taxon>
        <taxon>Cyanophyceae</taxon>
        <taxon>Oculatellales</taxon>
        <taxon>Oculatellaceae</taxon>
        <taxon>Thermocoleostomius</taxon>
    </lineage>
</organism>
<evidence type="ECO:0000256" key="6">
    <source>
        <dbReference type="RuleBase" id="RU362079"/>
    </source>
</evidence>
<dbReference type="RefSeq" id="WP_268611612.1">
    <property type="nucleotide sequence ID" value="NZ_CP113797.1"/>
</dbReference>
<dbReference type="InterPro" id="IPR006157">
    <property type="entry name" value="FolB_dom"/>
</dbReference>
<dbReference type="SUPFAM" id="SSF55620">
    <property type="entry name" value="Tetrahydrobiopterin biosynthesis enzymes-like"/>
    <property type="match status" value="1"/>
</dbReference>
<evidence type="ECO:0000313" key="8">
    <source>
        <dbReference type="EMBL" id="WAL61603.1"/>
    </source>
</evidence>
<evidence type="ECO:0000256" key="3">
    <source>
        <dbReference type="ARBA" id="ARBA00005708"/>
    </source>
</evidence>
<dbReference type="NCBIfam" id="TIGR00526">
    <property type="entry name" value="folB_dom"/>
    <property type="match status" value="1"/>
</dbReference>
<dbReference type="GO" id="GO:0004150">
    <property type="term" value="F:dihydroneopterin aldolase activity"/>
    <property type="evidence" value="ECO:0007669"/>
    <property type="project" value="UniProtKB-UniRule"/>
</dbReference>
<evidence type="ECO:0000259" key="7">
    <source>
        <dbReference type="SMART" id="SM00905"/>
    </source>
</evidence>
<dbReference type="PANTHER" id="PTHR42844">
    <property type="entry name" value="DIHYDRONEOPTERIN ALDOLASE 1-RELATED"/>
    <property type="match status" value="1"/>
</dbReference>
<dbReference type="CDD" id="cd00534">
    <property type="entry name" value="DHNA_DHNTPE"/>
    <property type="match status" value="1"/>
</dbReference>
<reference evidence="8" key="1">
    <citation type="submission" date="2022-12" db="EMBL/GenBank/DDBJ databases">
        <title>Polyphasic identification of a Novel Hot-Spring Cyanobacterium Ocullathermofonsia sinensis gen nov. sp. nov. and Genomic Insights on its Adaptations to the Thermal Habitat.</title>
        <authorList>
            <person name="Daroch M."/>
            <person name="Tang J."/>
            <person name="Jiang Y."/>
        </authorList>
    </citation>
    <scope>NUCLEOTIDE SEQUENCE</scope>
    <source>
        <strain evidence="8">PKUAC-SCTA174</strain>
    </source>
</reference>
<dbReference type="NCBIfam" id="TIGR00525">
    <property type="entry name" value="folB"/>
    <property type="match status" value="1"/>
</dbReference>
<evidence type="ECO:0000256" key="4">
    <source>
        <dbReference type="ARBA" id="ARBA00022909"/>
    </source>
</evidence>
<dbReference type="InterPro" id="IPR043133">
    <property type="entry name" value="GTP-CH-I_C/QueF"/>
</dbReference>
<dbReference type="EMBL" id="CP113797">
    <property type="protein sequence ID" value="WAL61603.1"/>
    <property type="molecule type" value="Genomic_DNA"/>
</dbReference>
<accession>A0A9E8ZED2</accession>
<dbReference type="EC" id="4.1.2.25" evidence="6"/>
<keyword evidence="9" id="KW-1185">Reference proteome</keyword>
<dbReference type="GO" id="GO:0005737">
    <property type="term" value="C:cytoplasm"/>
    <property type="evidence" value="ECO:0007669"/>
    <property type="project" value="TreeGrafter"/>
</dbReference>
<dbReference type="GO" id="GO:0046654">
    <property type="term" value="P:tetrahydrofolate biosynthetic process"/>
    <property type="evidence" value="ECO:0007669"/>
    <property type="project" value="UniProtKB-UniRule"/>
</dbReference>
<dbReference type="AlphaFoldDB" id="A0A9E8ZED2"/>
<evidence type="ECO:0000256" key="2">
    <source>
        <dbReference type="ARBA" id="ARBA00005013"/>
    </source>
</evidence>
<dbReference type="SMART" id="SM00905">
    <property type="entry name" value="FolB"/>
    <property type="match status" value="1"/>
</dbReference>
<name>A0A9E8ZED2_9CYAN</name>